<feature type="binding site" evidence="6">
    <location>
        <position position="286"/>
    </location>
    <ligand>
        <name>FAD</name>
        <dbReference type="ChEBI" id="CHEBI:57692"/>
    </ligand>
</feature>
<comment type="catalytic activity">
    <reaction evidence="6">
        <text>2 reduced [2Fe-2S]-[ferredoxin] + NADP(+) + H(+) = 2 oxidized [2Fe-2S]-[ferredoxin] + NADPH</text>
        <dbReference type="Rhea" id="RHEA:20125"/>
        <dbReference type="Rhea" id="RHEA-COMP:10000"/>
        <dbReference type="Rhea" id="RHEA-COMP:10001"/>
        <dbReference type="ChEBI" id="CHEBI:15378"/>
        <dbReference type="ChEBI" id="CHEBI:33737"/>
        <dbReference type="ChEBI" id="CHEBI:33738"/>
        <dbReference type="ChEBI" id="CHEBI:57783"/>
        <dbReference type="ChEBI" id="CHEBI:58349"/>
        <dbReference type="EC" id="1.18.1.2"/>
    </reaction>
</comment>
<dbReference type="PATRIC" id="fig|137591.25.peg.480"/>
<dbReference type="Gene3D" id="3.50.50.60">
    <property type="entry name" value="FAD/NAD(P)-binding domain"/>
    <property type="match status" value="2"/>
</dbReference>
<evidence type="ECO:0000256" key="4">
    <source>
        <dbReference type="ARBA" id="ARBA00022857"/>
    </source>
</evidence>
<dbReference type="InterPro" id="IPR023753">
    <property type="entry name" value="FAD/NAD-binding_dom"/>
</dbReference>
<feature type="binding site" evidence="6">
    <location>
        <position position="122"/>
    </location>
    <ligand>
        <name>FAD</name>
        <dbReference type="ChEBI" id="CHEBI:57692"/>
    </ligand>
</feature>
<evidence type="ECO:0000313" key="8">
    <source>
        <dbReference type="EMBL" id="KIU21807.1"/>
    </source>
</evidence>
<dbReference type="InterPro" id="IPR036188">
    <property type="entry name" value="FAD/NAD-bd_sf"/>
</dbReference>
<dbReference type="eggNOG" id="COG0492">
    <property type="taxonomic scope" value="Bacteria"/>
</dbReference>
<dbReference type="STRING" id="137591.AO080_00380"/>
<comment type="cofactor">
    <cofactor evidence="6">
        <name>FAD</name>
        <dbReference type="ChEBI" id="CHEBI:57692"/>
    </cofactor>
    <text evidence="6">Binds 1 FAD per subunit.</text>
</comment>
<keyword evidence="5 6" id="KW-0560">Oxidoreductase</keyword>
<dbReference type="PRINTS" id="PR00469">
    <property type="entry name" value="PNDRDTASEII"/>
</dbReference>
<evidence type="ECO:0000256" key="6">
    <source>
        <dbReference type="HAMAP-Rule" id="MF_01685"/>
    </source>
</evidence>
<dbReference type="EMBL" id="JWHU01000006">
    <property type="protein sequence ID" value="KIU21807.1"/>
    <property type="molecule type" value="Genomic_DNA"/>
</dbReference>
<evidence type="ECO:0000256" key="1">
    <source>
        <dbReference type="ARBA" id="ARBA00011738"/>
    </source>
</evidence>
<dbReference type="GO" id="GO:0050660">
    <property type="term" value="F:flavin adenine dinucleotide binding"/>
    <property type="evidence" value="ECO:0007669"/>
    <property type="project" value="UniProtKB-UniRule"/>
</dbReference>
<dbReference type="InterPro" id="IPR022890">
    <property type="entry name" value="Fd--NADP_Rdtase_type_2"/>
</dbReference>
<dbReference type="GO" id="GO:0004324">
    <property type="term" value="F:ferredoxin-NADP+ reductase activity"/>
    <property type="evidence" value="ECO:0007669"/>
    <property type="project" value="UniProtKB-UniRule"/>
</dbReference>
<feature type="binding site" evidence="6">
    <location>
        <position position="326"/>
    </location>
    <ligand>
        <name>FAD</name>
        <dbReference type="ChEBI" id="CHEBI:57692"/>
    </ligand>
</feature>
<comment type="caution">
    <text evidence="8">The sequence shown here is derived from an EMBL/GenBank/DDBJ whole genome shotgun (WGS) entry which is preliminary data.</text>
</comment>
<organism evidence="8 9">
    <name type="scientific">Weissella cibaria</name>
    <dbReference type="NCBI Taxonomy" id="137591"/>
    <lineage>
        <taxon>Bacteria</taxon>
        <taxon>Bacillati</taxon>
        <taxon>Bacillota</taxon>
        <taxon>Bacilli</taxon>
        <taxon>Lactobacillales</taxon>
        <taxon>Lactobacillaceae</taxon>
        <taxon>Weissella</taxon>
    </lineage>
</organism>
<reference evidence="8 9" key="1">
    <citation type="journal article" date="2015" name="Microbiology (Mosc.)">
        <title>Genomics of the Weissella cibaria species with an examination of its metabolic traits.</title>
        <authorList>
            <person name="Lynch K.M."/>
            <person name="Lucid A."/>
            <person name="Arendt E.K."/>
            <person name="Sleator R.D."/>
            <person name="Lucey B."/>
            <person name="Coffey A."/>
        </authorList>
    </citation>
    <scope>NUCLEOTIDE SEQUENCE [LARGE SCALE GENOMIC DNA]</scope>
    <source>
        <strain evidence="8 9">MG1</strain>
    </source>
</reference>
<evidence type="ECO:0000313" key="9">
    <source>
        <dbReference type="Proteomes" id="UP000032287"/>
    </source>
</evidence>
<feature type="binding site" evidence="6">
    <location>
        <position position="44"/>
    </location>
    <ligand>
        <name>FAD</name>
        <dbReference type="ChEBI" id="CHEBI:57692"/>
    </ligand>
</feature>
<dbReference type="PRINTS" id="PR00368">
    <property type="entry name" value="FADPNR"/>
</dbReference>
<feature type="binding site" evidence="6">
    <location>
        <position position="36"/>
    </location>
    <ligand>
        <name>FAD</name>
        <dbReference type="ChEBI" id="CHEBI:57692"/>
    </ligand>
</feature>
<dbReference type="InterPro" id="IPR050097">
    <property type="entry name" value="Ferredoxin-NADP_redctase_2"/>
</dbReference>
<keyword evidence="3 6" id="KW-0274">FAD</keyword>
<dbReference type="RefSeq" id="WP_043710777.1">
    <property type="nucleotide sequence ID" value="NZ_JALOCT010000003.1"/>
</dbReference>
<dbReference type="HAMAP" id="MF_01685">
    <property type="entry name" value="FENR2"/>
    <property type="match status" value="1"/>
</dbReference>
<gene>
    <name evidence="8" type="primary">yumC</name>
    <name evidence="8" type="ORF">QX99_00495</name>
</gene>
<dbReference type="SUPFAM" id="SSF51905">
    <property type="entry name" value="FAD/NAD(P)-binding domain"/>
    <property type="match status" value="1"/>
</dbReference>
<comment type="caution">
    <text evidence="6">Lacks conserved residue(s) required for the propagation of feature annotation.</text>
</comment>
<keyword evidence="9" id="KW-1185">Reference proteome</keyword>
<keyword evidence="2 6" id="KW-0285">Flavoprotein</keyword>
<evidence type="ECO:0000256" key="2">
    <source>
        <dbReference type="ARBA" id="ARBA00022630"/>
    </source>
</evidence>
<sequence>MTEFKDTDLTIIGAGPVGMFAAFYAGLHELDVTVIESLESVGGQVANLYPQKTILDIAGYVNTTGAEIIKELDKQMRQFPQDLYLDTTVIDVQPNGTEFDITTDKGAFHTKSVIVATGKGAFEPRRLPEAVENGLEGQGIHYFLNDVEDFRDHRVLVAGGGDSAVDMSTLLDTVAAEVHLTHRRDKFRAMEHAVSELQKSRVAIETPYNIETVEKAEDGSLNVTLAKVREDEKKVLNVDDLMVNYGFTSENKIVAGWTVQPEVERQKFTVSQEMETTVPGLFAVGDVAEYPGKAELIATGFGEVPTAVNSIIKRIYPDRQGPVHSSGLVIENGEIKR</sequence>
<evidence type="ECO:0000259" key="7">
    <source>
        <dbReference type="Pfam" id="PF07992"/>
    </source>
</evidence>
<feature type="domain" description="FAD/NAD(P)-binding" evidence="7">
    <location>
        <begin position="8"/>
        <end position="298"/>
    </location>
</feature>
<feature type="binding site" evidence="6">
    <location>
        <position position="49"/>
    </location>
    <ligand>
        <name>FAD</name>
        <dbReference type="ChEBI" id="CHEBI:57692"/>
    </ligand>
</feature>
<keyword evidence="4 6" id="KW-0521">NADP</keyword>
<dbReference type="Pfam" id="PF07992">
    <property type="entry name" value="Pyr_redox_2"/>
    <property type="match status" value="1"/>
</dbReference>
<comment type="subunit">
    <text evidence="1 6">Homodimer.</text>
</comment>
<evidence type="ECO:0000256" key="5">
    <source>
        <dbReference type="ARBA" id="ARBA00023002"/>
    </source>
</evidence>
<accession>A0A0D1LTE7</accession>
<dbReference type="AlphaFoldDB" id="A0A0D1LTE7"/>
<protein>
    <recommendedName>
        <fullName evidence="6">Ferredoxin--NADP reductase</fullName>
        <shortName evidence="6">FNR</shortName>
        <shortName evidence="6">Fd-NADP(+) reductase</shortName>
        <ecNumber evidence="6">1.18.1.2</ecNumber>
    </recommendedName>
</protein>
<feature type="binding site" evidence="6">
    <location>
        <position position="89"/>
    </location>
    <ligand>
        <name>FAD</name>
        <dbReference type="ChEBI" id="CHEBI:57692"/>
    </ligand>
</feature>
<comment type="similarity">
    <text evidence="6">Belongs to the ferredoxin--NADP reductase type 2 family.</text>
</comment>
<dbReference type="GO" id="GO:0050661">
    <property type="term" value="F:NADP binding"/>
    <property type="evidence" value="ECO:0007669"/>
    <property type="project" value="UniProtKB-UniRule"/>
</dbReference>
<proteinExistence type="inferred from homology"/>
<dbReference type="PANTHER" id="PTHR48105">
    <property type="entry name" value="THIOREDOXIN REDUCTASE 1-RELATED-RELATED"/>
    <property type="match status" value="1"/>
</dbReference>
<evidence type="ECO:0000256" key="3">
    <source>
        <dbReference type="ARBA" id="ARBA00022827"/>
    </source>
</evidence>
<dbReference type="Proteomes" id="UP000032287">
    <property type="component" value="Unassembled WGS sequence"/>
</dbReference>
<dbReference type="EC" id="1.18.1.2" evidence="6"/>
<name>A0A0D1LTE7_9LACO</name>